<organism evidence="1 2">
    <name type="scientific">Triticum urartu</name>
    <name type="common">Red wild einkorn</name>
    <name type="synonym">Crithodium urartu</name>
    <dbReference type="NCBI Taxonomy" id="4572"/>
    <lineage>
        <taxon>Eukaryota</taxon>
        <taxon>Viridiplantae</taxon>
        <taxon>Streptophyta</taxon>
        <taxon>Embryophyta</taxon>
        <taxon>Tracheophyta</taxon>
        <taxon>Spermatophyta</taxon>
        <taxon>Magnoliopsida</taxon>
        <taxon>Liliopsida</taxon>
        <taxon>Poales</taxon>
        <taxon>Poaceae</taxon>
        <taxon>BOP clade</taxon>
        <taxon>Pooideae</taxon>
        <taxon>Triticodae</taxon>
        <taxon>Triticeae</taxon>
        <taxon>Triticinae</taxon>
        <taxon>Triticum</taxon>
    </lineage>
</organism>
<dbReference type="EnsemblPlants" id="TuG1812G0200002808.01.T01">
    <property type="protein sequence ID" value="TuG1812G0200002808.01.T01.cds429478"/>
    <property type="gene ID" value="TuG1812G0200002808.01"/>
</dbReference>
<keyword evidence="2" id="KW-1185">Reference proteome</keyword>
<name>A0A8R7PEZ3_TRIUA</name>
<proteinExistence type="predicted"/>
<dbReference type="Gramene" id="TuG1812G0200002808.01.T01">
    <property type="protein sequence ID" value="TuG1812G0200002808.01.T01.cds429478"/>
    <property type="gene ID" value="TuG1812G0200002808.01"/>
</dbReference>
<dbReference type="Proteomes" id="UP000015106">
    <property type="component" value="Chromosome 2"/>
</dbReference>
<reference evidence="2" key="1">
    <citation type="journal article" date="2013" name="Nature">
        <title>Draft genome of the wheat A-genome progenitor Triticum urartu.</title>
        <authorList>
            <person name="Ling H.Q."/>
            <person name="Zhao S."/>
            <person name="Liu D."/>
            <person name="Wang J."/>
            <person name="Sun H."/>
            <person name="Zhang C."/>
            <person name="Fan H."/>
            <person name="Li D."/>
            <person name="Dong L."/>
            <person name="Tao Y."/>
            <person name="Gao C."/>
            <person name="Wu H."/>
            <person name="Li Y."/>
            <person name="Cui Y."/>
            <person name="Guo X."/>
            <person name="Zheng S."/>
            <person name="Wang B."/>
            <person name="Yu K."/>
            <person name="Liang Q."/>
            <person name="Yang W."/>
            <person name="Lou X."/>
            <person name="Chen J."/>
            <person name="Feng M."/>
            <person name="Jian J."/>
            <person name="Zhang X."/>
            <person name="Luo G."/>
            <person name="Jiang Y."/>
            <person name="Liu J."/>
            <person name="Wang Z."/>
            <person name="Sha Y."/>
            <person name="Zhang B."/>
            <person name="Wu H."/>
            <person name="Tang D."/>
            <person name="Shen Q."/>
            <person name="Xue P."/>
            <person name="Zou S."/>
            <person name="Wang X."/>
            <person name="Liu X."/>
            <person name="Wang F."/>
            <person name="Yang Y."/>
            <person name="An X."/>
            <person name="Dong Z."/>
            <person name="Zhang K."/>
            <person name="Zhang X."/>
            <person name="Luo M.C."/>
            <person name="Dvorak J."/>
            <person name="Tong Y."/>
            <person name="Wang J."/>
            <person name="Yang H."/>
            <person name="Li Z."/>
            <person name="Wang D."/>
            <person name="Zhang A."/>
            <person name="Wang J."/>
        </authorList>
    </citation>
    <scope>NUCLEOTIDE SEQUENCE</scope>
    <source>
        <strain evidence="2">cv. G1812</strain>
    </source>
</reference>
<reference evidence="1" key="2">
    <citation type="submission" date="2018-03" db="EMBL/GenBank/DDBJ databases">
        <title>The Triticum urartu genome reveals the dynamic nature of wheat genome evolution.</title>
        <authorList>
            <person name="Ling H."/>
            <person name="Ma B."/>
            <person name="Shi X."/>
            <person name="Liu H."/>
            <person name="Dong L."/>
            <person name="Sun H."/>
            <person name="Cao Y."/>
            <person name="Gao Q."/>
            <person name="Zheng S."/>
            <person name="Li Y."/>
            <person name="Yu Y."/>
            <person name="Du H."/>
            <person name="Qi M."/>
            <person name="Li Y."/>
            <person name="Yu H."/>
            <person name="Cui Y."/>
            <person name="Wang N."/>
            <person name="Chen C."/>
            <person name="Wu H."/>
            <person name="Zhao Y."/>
            <person name="Zhang J."/>
            <person name="Li Y."/>
            <person name="Zhou W."/>
            <person name="Zhang B."/>
            <person name="Hu W."/>
            <person name="Eijk M."/>
            <person name="Tang J."/>
            <person name="Witsenboer H."/>
            <person name="Zhao S."/>
            <person name="Li Z."/>
            <person name="Zhang A."/>
            <person name="Wang D."/>
            <person name="Liang C."/>
        </authorList>
    </citation>
    <scope>NUCLEOTIDE SEQUENCE [LARGE SCALE GENOMIC DNA]</scope>
    <source>
        <strain evidence="1">cv. G1812</strain>
    </source>
</reference>
<reference evidence="1" key="3">
    <citation type="submission" date="2022-06" db="UniProtKB">
        <authorList>
            <consortium name="EnsemblPlants"/>
        </authorList>
    </citation>
    <scope>IDENTIFICATION</scope>
</reference>
<protein>
    <submittedName>
        <fullName evidence="1">Uncharacterized protein</fullName>
    </submittedName>
</protein>
<evidence type="ECO:0000313" key="2">
    <source>
        <dbReference type="Proteomes" id="UP000015106"/>
    </source>
</evidence>
<accession>A0A8R7PEZ3</accession>
<evidence type="ECO:0000313" key="1">
    <source>
        <dbReference type="EnsemblPlants" id="TuG1812G0200002808.01.T01.cds429478"/>
    </source>
</evidence>
<sequence length="129" mass="14246">MISSMQCGWVLCCSLAPDGVQYVSHIGAARWRACSPSRSHPPSLREHYRQGITSAPVHFHGELCRAWDAGDLARPPRRAALVTCSPDSSQPLFSVPLWSLSASAPVRRRGVDYECRLTLQNVTTPIMML</sequence>
<dbReference type="AlphaFoldDB" id="A0A8R7PEZ3"/>